<feature type="domain" description="GtrA/DPMS transmembrane" evidence="7">
    <location>
        <begin position="14"/>
        <end position="161"/>
    </location>
</feature>
<organism evidence="8 11">
    <name type="scientific">Oenococcus sicerae</name>
    <dbReference type="NCBI Taxonomy" id="2203724"/>
    <lineage>
        <taxon>Bacteria</taxon>
        <taxon>Bacillati</taxon>
        <taxon>Bacillota</taxon>
        <taxon>Bacilli</taxon>
        <taxon>Lactobacillales</taxon>
        <taxon>Lactobacillaceae</taxon>
        <taxon>Oenococcus</taxon>
    </lineage>
</organism>
<keyword evidence="10" id="KW-1185">Reference proteome</keyword>
<dbReference type="Proteomes" id="UP000286907">
    <property type="component" value="Chromosome"/>
</dbReference>
<dbReference type="InterPro" id="IPR051401">
    <property type="entry name" value="GtrA_CellWall_Glycosyl"/>
</dbReference>
<dbReference type="Pfam" id="PF04138">
    <property type="entry name" value="GtrA_DPMS_TM"/>
    <property type="match status" value="1"/>
</dbReference>
<evidence type="ECO:0000313" key="9">
    <source>
        <dbReference type="EMBL" id="QAS69585.1"/>
    </source>
</evidence>
<dbReference type="PANTHER" id="PTHR38459:SF5">
    <property type="entry name" value="CELL WALL TEICHOIC ACID GLYCOSYLATION PROTEIN GTCA"/>
    <property type="match status" value="1"/>
</dbReference>
<dbReference type="PANTHER" id="PTHR38459">
    <property type="entry name" value="PROPHAGE BACTOPRENOL-LINKED GLUCOSE TRANSLOCASE HOMOLOG"/>
    <property type="match status" value="1"/>
</dbReference>
<feature type="transmembrane region" description="Helical" evidence="6">
    <location>
        <begin position="83"/>
        <end position="105"/>
    </location>
</feature>
<gene>
    <name evidence="9" type="ORF">DLJ48_03130</name>
    <name evidence="8" type="ORF">EVC35_02965</name>
</gene>
<dbReference type="Proteomes" id="UP001167919">
    <property type="component" value="Unassembled WGS sequence"/>
</dbReference>
<dbReference type="GO" id="GO:0000271">
    <property type="term" value="P:polysaccharide biosynthetic process"/>
    <property type="evidence" value="ECO:0007669"/>
    <property type="project" value="InterPro"/>
</dbReference>
<evidence type="ECO:0000256" key="5">
    <source>
        <dbReference type="ARBA" id="ARBA00023136"/>
    </source>
</evidence>
<keyword evidence="3 6" id="KW-0812">Transmembrane</keyword>
<dbReference type="RefSeq" id="WP_128685819.1">
    <property type="nucleotide sequence ID" value="NZ_CP029684.2"/>
</dbReference>
<sequence>MKNFYHKNYEIIVYLIFGVLTTVVYFIGRFLTVALSQNALLAVVAAQSAAIIFAFVTNKLWVFKQAEKSSLLTQFLKFVAARLLVFFLDLFVTWLCIEKFGAFFIKFFGLNQLTYTAGLTQWPIVKSFIGSPVLANTFIWSMVIQVAAIILNYIFSKLFVFKNKKQ</sequence>
<dbReference type="InterPro" id="IPR007267">
    <property type="entry name" value="GtrA_DPMS_TM"/>
</dbReference>
<evidence type="ECO:0000256" key="2">
    <source>
        <dbReference type="ARBA" id="ARBA00009399"/>
    </source>
</evidence>
<evidence type="ECO:0000259" key="7">
    <source>
        <dbReference type="Pfam" id="PF04138"/>
    </source>
</evidence>
<comment type="similarity">
    <text evidence="2">Belongs to the GtrA family.</text>
</comment>
<accession>A0AAJ1R8A2</accession>
<evidence type="ECO:0000313" key="11">
    <source>
        <dbReference type="Proteomes" id="UP001167919"/>
    </source>
</evidence>
<reference evidence="8" key="2">
    <citation type="submission" date="2019-01" db="EMBL/GenBank/DDBJ databases">
        <title>Oenococcus sicerae UCMA17102.</title>
        <authorList>
            <person name="Cousin F.J."/>
            <person name="Le Guellec R."/>
            <person name="Cretenet M."/>
        </authorList>
    </citation>
    <scope>NUCLEOTIDE SEQUENCE</scope>
    <source>
        <strain evidence="8">UCMA17102</strain>
    </source>
</reference>
<reference evidence="9 10" key="1">
    <citation type="journal article" date="2019" name="Syst. Appl. Microbiol.">
        <title>Oenococcus sicerae sp. nov., isolated from French cider.</title>
        <authorList>
            <person name="Cousin F.J."/>
            <person name="Le Guellec R."/>
            <person name="Chagnot C."/>
            <person name="Goux D."/>
            <person name="Dalmasso M."/>
            <person name="Laplace J.M."/>
            <person name="Cretenet M."/>
        </authorList>
    </citation>
    <scope>NUCLEOTIDE SEQUENCE [LARGE SCALE GENOMIC DNA]</scope>
    <source>
        <strain evidence="9 10">UCMA 15228</strain>
    </source>
</reference>
<dbReference type="EMBL" id="CP029684">
    <property type="protein sequence ID" value="QAS69585.1"/>
    <property type="molecule type" value="Genomic_DNA"/>
</dbReference>
<reference evidence="9" key="3">
    <citation type="submission" date="2020-01" db="EMBL/GenBank/DDBJ databases">
        <authorList>
            <person name="Cousin F.J."/>
            <person name="Le Guellec R."/>
            <person name="Cretenet M."/>
        </authorList>
    </citation>
    <scope>NUCLEOTIDE SEQUENCE</scope>
    <source>
        <strain evidence="9">UCMA 15228</strain>
    </source>
</reference>
<keyword evidence="4 6" id="KW-1133">Transmembrane helix</keyword>
<protein>
    <submittedName>
        <fullName evidence="8">GtrA family protein</fullName>
    </submittedName>
</protein>
<keyword evidence="5 6" id="KW-0472">Membrane</keyword>
<feature type="transmembrane region" description="Helical" evidence="6">
    <location>
        <begin position="12"/>
        <end position="33"/>
    </location>
</feature>
<evidence type="ECO:0000256" key="6">
    <source>
        <dbReference type="SAM" id="Phobius"/>
    </source>
</evidence>
<evidence type="ECO:0000256" key="3">
    <source>
        <dbReference type="ARBA" id="ARBA00022692"/>
    </source>
</evidence>
<feature type="transmembrane region" description="Helical" evidence="6">
    <location>
        <begin position="39"/>
        <end position="62"/>
    </location>
</feature>
<proteinExistence type="inferred from homology"/>
<name>A0AAJ1R8A2_9LACO</name>
<dbReference type="EMBL" id="SDWY01000002">
    <property type="protein sequence ID" value="MDN6899969.1"/>
    <property type="molecule type" value="Genomic_DNA"/>
</dbReference>
<evidence type="ECO:0000256" key="4">
    <source>
        <dbReference type="ARBA" id="ARBA00022989"/>
    </source>
</evidence>
<evidence type="ECO:0000313" key="8">
    <source>
        <dbReference type="EMBL" id="MDN6899969.1"/>
    </source>
</evidence>
<feature type="transmembrane region" description="Helical" evidence="6">
    <location>
        <begin position="138"/>
        <end position="160"/>
    </location>
</feature>
<evidence type="ECO:0000313" key="10">
    <source>
        <dbReference type="Proteomes" id="UP000286907"/>
    </source>
</evidence>
<evidence type="ECO:0000256" key="1">
    <source>
        <dbReference type="ARBA" id="ARBA00004141"/>
    </source>
</evidence>
<comment type="subcellular location">
    <subcellularLocation>
        <location evidence="1">Membrane</location>
        <topology evidence="1">Multi-pass membrane protein</topology>
    </subcellularLocation>
</comment>
<dbReference type="GO" id="GO:0005886">
    <property type="term" value="C:plasma membrane"/>
    <property type="evidence" value="ECO:0007669"/>
    <property type="project" value="TreeGrafter"/>
</dbReference>
<dbReference type="AlphaFoldDB" id="A0AAJ1R8A2"/>